<dbReference type="AlphaFoldDB" id="A0A941HWW3"/>
<keyword evidence="1" id="KW-0812">Transmembrane</keyword>
<name>A0A941HWW3_9CAUL</name>
<dbReference type="Pfam" id="PF06170">
    <property type="entry name" value="DUF983"/>
    <property type="match status" value="1"/>
</dbReference>
<keyword evidence="3" id="KW-1185">Reference proteome</keyword>
<dbReference type="Proteomes" id="UP000622580">
    <property type="component" value="Unassembled WGS sequence"/>
</dbReference>
<accession>A0A941HWW3</accession>
<organism evidence="2 3">
    <name type="scientific">Phenylobacterium glaciei</name>
    <dbReference type="NCBI Taxonomy" id="2803784"/>
    <lineage>
        <taxon>Bacteria</taxon>
        <taxon>Pseudomonadati</taxon>
        <taxon>Pseudomonadota</taxon>
        <taxon>Alphaproteobacteria</taxon>
        <taxon>Caulobacterales</taxon>
        <taxon>Caulobacteraceae</taxon>
        <taxon>Phenylobacterium</taxon>
    </lineage>
</organism>
<dbReference type="EMBL" id="JAGSGD010000001">
    <property type="protein sequence ID" value="MBR7621364.1"/>
    <property type="molecule type" value="Genomic_DNA"/>
</dbReference>
<feature type="transmembrane region" description="Helical" evidence="1">
    <location>
        <begin position="60"/>
        <end position="82"/>
    </location>
</feature>
<sequence length="135" mass="14891">MSIMSRHERPTLVQAMIRGLRGRCPNCDRGSLYWKYLKVEPRCQVCGHDIAQYPADDGPAYFTILIVGHLLVAPLLFFPIIWQAPAAIMLPATLIPLAVATLVILPRVKGAFIGLLYALKVKASDAHLHTADMAD</sequence>
<proteinExistence type="predicted"/>
<dbReference type="InterPro" id="IPR009325">
    <property type="entry name" value="DUF983"/>
</dbReference>
<gene>
    <name evidence="2" type="ORF">JKL49_18365</name>
</gene>
<keyword evidence="1" id="KW-1133">Transmembrane helix</keyword>
<evidence type="ECO:0000256" key="1">
    <source>
        <dbReference type="SAM" id="Phobius"/>
    </source>
</evidence>
<keyword evidence="1" id="KW-0472">Membrane</keyword>
<evidence type="ECO:0000313" key="2">
    <source>
        <dbReference type="EMBL" id="MBR7621364.1"/>
    </source>
</evidence>
<comment type="caution">
    <text evidence="2">The sequence shown here is derived from an EMBL/GenBank/DDBJ whole genome shotgun (WGS) entry which is preliminary data.</text>
</comment>
<protein>
    <submittedName>
        <fullName evidence="2">DUF983 domain-containing protein</fullName>
    </submittedName>
</protein>
<evidence type="ECO:0000313" key="3">
    <source>
        <dbReference type="Proteomes" id="UP000622580"/>
    </source>
</evidence>
<reference evidence="2" key="1">
    <citation type="submission" date="2021-04" db="EMBL/GenBank/DDBJ databases">
        <title>Draft genome assembly of strain Phenylobacterium sp. 20VBR1 using MiniION and Illumina platforms.</title>
        <authorList>
            <person name="Thomas F.A."/>
            <person name="Krishnan K.P."/>
            <person name="Sinha R.K."/>
        </authorList>
    </citation>
    <scope>NUCLEOTIDE SEQUENCE</scope>
    <source>
        <strain evidence="2">20VBR1</strain>
    </source>
</reference>